<reference evidence="4" key="1">
    <citation type="submission" date="2017-09" db="EMBL/GenBank/DDBJ databases">
        <title>Contemporary evolution of a Lepidopteran species, Heliothis virescens, in response to modern agricultural practices.</title>
        <authorList>
            <person name="Fritz M.L."/>
            <person name="Deyonke A.M."/>
            <person name="Papanicolaou A."/>
            <person name="Micinski S."/>
            <person name="Westbrook J."/>
            <person name="Gould F."/>
        </authorList>
    </citation>
    <scope>NUCLEOTIDE SEQUENCE [LARGE SCALE GENOMIC DNA]</scope>
    <source>
        <strain evidence="4">HvINT-</strain>
        <tissue evidence="4">Whole body</tissue>
    </source>
</reference>
<evidence type="ECO:0000256" key="1">
    <source>
        <dbReference type="ARBA" id="ARBA00008552"/>
    </source>
</evidence>
<dbReference type="STRING" id="7102.A0A2A4JVD0"/>
<comment type="caution">
    <text evidence="4">The sequence shown here is derived from an EMBL/GenBank/DDBJ whole genome shotgun (WGS) entry which is preliminary data.</text>
</comment>
<protein>
    <recommendedName>
        <fullName evidence="3">UFSP1/2/DUB catalytic domain-containing protein</fullName>
    </recommendedName>
</protein>
<dbReference type="AlphaFoldDB" id="A0A2A4JVD0"/>
<dbReference type="InterPro" id="IPR012462">
    <property type="entry name" value="UFSP1/2_DUB_cat"/>
</dbReference>
<comment type="similarity">
    <text evidence="1">Belongs to the peptidase C78 family.</text>
</comment>
<dbReference type="PANTHER" id="PTHR48153:SF3">
    <property type="entry name" value="INACTIVE UFM1-SPECIFIC PROTEASE 1"/>
    <property type="match status" value="1"/>
</dbReference>
<dbReference type="GO" id="GO:0071567">
    <property type="term" value="F:deUFMylase activity"/>
    <property type="evidence" value="ECO:0007669"/>
    <property type="project" value="TreeGrafter"/>
</dbReference>
<feature type="domain" description="UFSP1/2/DUB catalytic" evidence="3">
    <location>
        <begin position="27"/>
        <end position="212"/>
    </location>
</feature>
<organism evidence="4">
    <name type="scientific">Heliothis virescens</name>
    <name type="common">Tobacco budworm moth</name>
    <dbReference type="NCBI Taxonomy" id="7102"/>
    <lineage>
        <taxon>Eukaryota</taxon>
        <taxon>Metazoa</taxon>
        <taxon>Ecdysozoa</taxon>
        <taxon>Arthropoda</taxon>
        <taxon>Hexapoda</taxon>
        <taxon>Insecta</taxon>
        <taxon>Pterygota</taxon>
        <taxon>Neoptera</taxon>
        <taxon>Endopterygota</taxon>
        <taxon>Lepidoptera</taxon>
        <taxon>Glossata</taxon>
        <taxon>Ditrysia</taxon>
        <taxon>Noctuoidea</taxon>
        <taxon>Noctuidae</taxon>
        <taxon>Heliothinae</taxon>
        <taxon>Heliothis</taxon>
    </lineage>
</organism>
<dbReference type="SUPFAM" id="SSF54001">
    <property type="entry name" value="Cysteine proteinases"/>
    <property type="match status" value="1"/>
</dbReference>
<dbReference type="InterPro" id="IPR038765">
    <property type="entry name" value="Papain-like_cys_pep_sf"/>
</dbReference>
<gene>
    <name evidence="4" type="ORF">B5V51_11867</name>
</gene>
<evidence type="ECO:0000313" key="4">
    <source>
        <dbReference type="EMBL" id="PCG75352.1"/>
    </source>
</evidence>
<dbReference type="Pfam" id="PF07910">
    <property type="entry name" value="Peptidase_C78"/>
    <property type="match status" value="1"/>
</dbReference>
<evidence type="ECO:0000259" key="3">
    <source>
        <dbReference type="Pfam" id="PF07910"/>
    </source>
</evidence>
<dbReference type="PANTHER" id="PTHR48153">
    <property type="entry name" value="UFM1-SPECIFIC PROTEASE 2"/>
    <property type="match status" value="1"/>
</dbReference>
<sequence length="223" mass="25076">MATLFCEMSSLLTNIHECAGISKDSGKTYLISGNYKYYHYLCDGFDDRGWGCGYRTLQTICSWMTDNQDCDVKVPSIREIQEILVQLEDKPAAFAGSRQWIGSFEVCLVIDKLYDIPCKIIHVNHGDDLKTVVDTLVSHFEKFGSPLMMGGDMDASSKGIVGIHVGKRDASLLVVDPHYVGKEQSRDFLFNKGWVKWQLLSDFLSSSFYNICLPQVKAKCKSS</sequence>
<accession>A0A2A4JVD0</accession>
<keyword evidence="2" id="KW-0378">Hydrolase</keyword>
<evidence type="ECO:0000256" key="2">
    <source>
        <dbReference type="ARBA" id="ARBA00022801"/>
    </source>
</evidence>
<name>A0A2A4JVD0_HELVI</name>
<proteinExistence type="inferred from homology"/>
<dbReference type="EMBL" id="NWSH01000608">
    <property type="protein sequence ID" value="PCG75352.1"/>
    <property type="molecule type" value="Genomic_DNA"/>
</dbReference>
<dbReference type="Gene3D" id="3.90.70.130">
    <property type="match status" value="1"/>
</dbReference>